<keyword evidence="1" id="KW-0472">Membrane</keyword>
<protein>
    <recommendedName>
        <fullName evidence="4">CNNM transmembrane domain-containing protein</fullName>
    </recommendedName>
</protein>
<dbReference type="RefSeq" id="WP_248253091.1">
    <property type="nucleotide sequence ID" value="NZ_JAIWJX010000002.1"/>
</dbReference>
<feature type="transmembrane region" description="Helical" evidence="1">
    <location>
        <begin position="39"/>
        <end position="62"/>
    </location>
</feature>
<evidence type="ECO:0008006" key="4">
    <source>
        <dbReference type="Google" id="ProtNLM"/>
    </source>
</evidence>
<evidence type="ECO:0000256" key="1">
    <source>
        <dbReference type="SAM" id="Phobius"/>
    </source>
</evidence>
<sequence length="199" mass="21183">MKHSFHKSLKWSTGIAVITLVLAAIFSVASTLLLSGVSWGMGMVIVLIIVLIGVFFDIIGVASTAANEVPFHAMASEKVPGARHAILITRNADRVANFCNDVIGDISGIISGTASAAVIVELTMNLGRGEGTVFEHTVSILFTGVIAALTVGGKAFGKSYAIHHATAIIFQVGRLINFFEEKLKIKLFDTSSNRGKRRN</sequence>
<organism evidence="2 3">
    <name type="scientific">Fictibacillus marinisediminis</name>
    <dbReference type="NCBI Taxonomy" id="2878389"/>
    <lineage>
        <taxon>Bacteria</taxon>
        <taxon>Bacillati</taxon>
        <taxon>Bacillota</taxon>
        <taxon>Bacilli</taxon>
        <taxon>Bacillales</taxon>
        <taxon>Fictibacillaceae</taxon>
        <taxon>Fictibacillus</taxon>
    </lineage>
</organism>
<gene>
    <name evidence="2" type="ORF">LCY76_13700</name>
</gene>
<name>A0A9X1XBG7_9BACL</name>
<reference evidence="2" key="1">
    <citation type="submission" date="2021-09" db="EMBL/GenBank/DDBJ databases">
        <title>Genome analysis of Fictibacillus sp. KIGAM418 isolated from marine sediment.</title>
        <authorList>
            <person name="Seo M.-J."/>
            <person name="Cho E.-S."/>
            <person name="Hwang C.Y."/>
        </authorList>
    </citation>
    <scope>NUCLEOTIDE SEQUENCE</scope>
    <source>
        <strain evidence="2">KIGAM418</strain>
    </source>
</reference>
<accession>A0A9X1XBG7</accession>
<evidence type="ECO:0000313" key="2">
    <source>
        <dbReference type="EMBL" id="MCK6257644.1"/>
    </source>
</evidence>
<keyword evidence="1" id="KW-0812">Transmembrane</keyword>
<keyword evidence="1" id="KW-1133">Transmembrane helix</keyword>
<dbReference type="EMBL" id="JAIWJX010000002">
    <property type="protein sequence ID" value="MCK6257644.1"/>
    <property type="molecule type" value="Genomic_DNA"/>
</dbReference>
<dbReference type="Proteomes" id="UP001139011">
    <property type="component" value="Unassembled WGS sequence"/>
</dbReference>
<keyword evidence="3" id="KW-1185">Reference proteome</keyword>
<dbReference type="AlphaFoldDB" id="A0A9X1XBG7"/>
<proteinExistence type="predicted"/>
<feature type="transmembrane region" description="Helical" evidence="1">
    <location>
        <begin position="12"/>
        <end position="33"/>
    </location>
</feature>
<evidence type="ECO:0000313" key="3">
    <source>
        <dbReference type="Proteomes" id="UP001139011"/>
    </source>
</evidence>
<comment type="caution">
    <text evidence="2">The sequence shown here is derived from an EMBL/GenBank/DDBJ whole genome shotgun (WGS) entry which is preliminary data.</text>
</comment>